<dbReference type="PANTHER" id="PTHR33371">
    <property type="entry name" value="INTERMEMBRANE PHOSPHOLIPID TRANSPORT SYSTEM BINDING PROTEIN MLAD-RELATED"/>
    <property type="match status" value="1"/>
</dbReference>
<dbReference type="PANTHER" id="PTHR33371:SF4">
    <property type="entry name" value="INTERMEMBRANE PHOSPHOLIPID TRANSPORT SYSTEM BINDING PROTEIN MLAD"/>
    <property type="match status" value="1"/>
</dbReference>
<dbReference type="OrthoDB" id="5291150at2"/>
<gene>
    <name evidence="1" type="ORF">C0V70_02390</name>
</gene>
<reference evidence="1 2" key="1">
    <citation type="submission" date="2018-01" db="EMBL/GenBank/DDBJ databases">
        <title>Complete genome sequence of Bacteriovorax stolpii DSM12778.</title>
        <authorList>
            <person name="Tang B."/>
            <person name="Chang J."/>
        </authorList>
    </citation>
    <scope>NUCLEOTIDE SEQUENCE [LARGE SCALE GENOMIC DNA]</scope>
    <source>
        <strain evidence="1 2">DSM 12778</strain>
    </source>
</reference>
<dbReference type="InterPro" id="IPR052336">
    <property type="entry name" value="MlaD_Phospholipid_Transporter"/>
</dbReference>
<keyword evidence="2" id="KW-1185">Reference proteome</keyword>
<evidence type="ECO:0000313" key="2">
    <source>
        <dbReference type="Proteomes" id="UP000235584"/>
    </source>
</evidence>
<protein>
    <submittedName>
        <fullName evidence="1">Uncharacterized protein</fullName>
    </submittedName>
</protein>
<name>A0A2K9NNA3_BACTC</name>
<dbReference type="Pfam" id="PF02470">
    <property type="entry name" value="MlaD"/>
    <property type="match status" value="1"/>
</dbReference>
<dbReference type="AlphaFoldDB" id="A0A2K9NNA3"/>
<dbReference type="InterPro" id="IPR003399">
    <property type="entry name" value="Mce/MlaD"/>
</dbReference>
<dbReference type="EMBL" id="CP025704">
    <property type="protein sequence ID" value="AUN96972.1"/>
    <property type="molecule type" value="Genomic_DNA"/>
</dbReference>
<accession>A0A2K9NNA3</accession>
<dbReference type="Proteomes" id="UP000235584">
    <property type="component" value="Chromosome"/>
</dbReference>
<dbReference type="RefSeq" id="WP_102242267.1">
    <property type="nucleotide sequence ID" value="NZ_CP025704.1"/>
</dbReference>
<evidence type="ECO:0000313" key="1">
    <source>
        <dbReference type="EMBL" id="AUN96972.1"/>
    </source>
</evidence>
<proteinExistence type="predicted"/>
<organism evidence="1 2">
    <name type="scientific">Bacteriovorax stolpii</name>
    <name type="common">Bdellovibrio stolpii</name>
    <dbReference type="NCBI Taxonomy" id="960"/>
    <lineage>
        <taxon>Bacteria</taxon>
        <taxon>Pseudomonadati</taxon>
        <taxon>Bdellovibrionota</taxon>
        <taxon>Bacteriovoracia</taxon>
        <taxon>Bacteriovoracales</taxon>
        <taxon>Bacteriovoracaceae</taxon>
        <taxon>Bacteriovorax</taxon>
    </lineage>
</organism>
<sequence length="267" mass="29349">MFKPSDKKNYLISGIFISVLLVVVMVTVFMLNKENPLFSSKVYISTEVKSAQNLKEGAAVQLRGIKVGSVKSIDFKDLDTLIITIGVTEKYSTWIKQDSTMTFKTQGVLGDKFLEISGGTDSAPGIKDGDVLATNEASQIDHIITKSEDLVVAAGSILTKFDKLVSSIEDRRLDKILSNIESLTANSNKVMMSLNDKNLGQSLANLKASSESISRMTKRIEEGPGTLHALIYDQGLHEDLRSLVGGANRNKVLKFFIRESIKKEDNK</sequence>
<dbReference type="KEGG" id="bsto:C0V70_02390"/>